<protein>
    <submittedName>
        <fullName evidence="4">GIY-YIG nuclease family protein</fullName>
    </submittedName>
</protein>
<dbReference type="Gene3D" id="3.40.1440.10">
    <property type="entry name" value="GIY-YIG endonuclease"/>
    <property type="match status" value="1"/>
</dbReference>
<dbReference type="PANTHER" id="PTHR34477">
    <property type="entry name" value="UPF0213 PROTEIN YHBQ"/>
    <property type="match status" value="1"/>
</dbReference>
<keyword evidence="5" id="KW-1185">Reference proteome</keyword>
<evidence type="ECO:0000313" key="5">
    <source>
        <dbReference type="Proteomes" id="UP001431010"/>
    </source>
</evidence>
<feature type="compositionally biased region" description="Polar residues" evidence="2">
    <location>
        <begin position="104"/>
        <end position="113"/>
    </location>
</feature>
<feature type="domain" description="GIY-YIG" evidence="3">
    <location>
        <begin position="4"/>
        <end position="80"/>
    </location>
</feature>
<proteinExistence type="inferred from homology"/>
<evidence type="ECO:0000256" key="2">
    <source>
        <dbReference type="SAM" id="MobiDB-lite"/>
    </source>
</evidence>
<dbReference type="InterPro" id="IPR050190">
    <property type="entry name" value="UPF0213_domain"/>
</dbReference>
<dbReference type="EMBL" id="CP088156">
    <property type="protein sequence ID" value="UFZ06925.1"/>
    <property type="molecule type" value="Genomic_DNA"/>
</dbReference>
<gene>
    <name evidence="4" type="ORF">LQG66_11740</name>
</gene>
<organism evidence="4 5">
    <name type="scientific">Bradyrhizobium ontarionense</name>
    <dbReference type="NCBI Taxonomy" id="2898149"/>
    <lineage>
        <taxon>Bacteria</taxon>
        <taxon>Pseudomonadati</taxon>
        <taxon>Pseudomonadota</taxon>
        <taxon>Alphaproteobacteria</taxon>
        <taxon>Hyphomicrobiales</taxon>
        <taxon>Nitrobacteraceae</taxon>
        <taxon>Bradyrhizobium</taxon>
    </lineage>
</organism>
<dbReference type="InterPro" id="IPR000305">
    <property type="entry name" value="GIY-YIG_endonuc"/>
</dbReference>
<dbReference type="RefSeq" id="WP_231326379.1">
    <property type="nucleotide sequence ID" value="NZ_CP088156.1"/>
</dbReference>
<dbReference type="SUPFAM" id="SSF82771">
    <property type="entry name" value="GIY-YIG endonuclease"/>
    <property type="match status" value="1"/>
</dbReference>
<dbReference type="InterPro" id="IPR035901">
    <property type="entry name" value="GIY-YIG_endonuc_sf"/>
</dbReference>
<evidence type="ECO:0000256" key="1">
    <source>
        <dbReference type="ARBA" id="ARBA00007435"/>
    </source>
</evidence>
<name>A0ABY3RHG6_9BRAD</name>
<dbReference type="Pfam" id="PF01541">
    <property type="entry name" value="GIY-YIG"/>
    <property type="match status" value="1"/>
</dbReference>
<evidence type="ECO:0000313" key="4">
    <source>
        <dbReference type="EMBL" id="UFZ06925.1"/>
    </source>
</evidence>
<dbReference type="PROSITE" id="PS50164">
    <property type="entry name" value="GIY_YIG"/>
    <property type="match status" value="1"/>
</dbReference>
<reference evidence="4" key="1">
    <citation type="journal article" date="2024" name="Antonie Van Leeuwenhoek">
        <title>Bradyrhizobium ontarionense sp. nov., a novel bacterial symbiont isolated from Aeschynomene indica (Indian jointvetch), harbours photosynthesis, nitrogen fixation and nitrous oxide (N2O) reductase genes.</title>
        <authorList>
            <person name="Bromfield E.S.P."/>
            <person name="Cloutier S."/>
        </authorList>
    </citation>
    <scope>NUCLEOTIDE SEQUENCE</scope>
    <source>
        <strain evidence="4">A19</strain>
    </source>
</reference>
<comment type="similarity">
    <text evidence="1">Belongs to the UPF0213 family.</text>
</comment>
<dbReference type="Proteomes" id="UP001431010">
    <property type="component" value="Chromosome"/>
</dbReference>
<dbReference type="CDD" id="cd10456">
    <property type="entry name" value="GIY-YIG_UPF0213"/>
    <property type="match status" value="1"/>
</dbReference>
<accession>A0ABY3RHG6</accession>
<evidence type="ECO:0000259" key="3">
    <source>
        <dbReference type="PROSITE" id="PS50164"/>
    </source>
</evidence>
<sequence length="113" mass="12811">MTEGGAYLYILPCADDRLYIGTTRTALEIRLAQHNDGTFSGYTLTRRPVKLVYSQWFERITDAIESERRLKKWSRAKKDALIRGDLDALQALSARRTGFEGTPSPASKRSSKQ</sequence>
<feature type="region of interest" description="Disordered" evidence="2">
    <location>
        <begin position="94"/>
        <end position="113"/>
    </location>
</feature>
<dbReference type="PANTHER" id="PTHR34477:SF1">
    <property type="entry name" value="UPF0213 PROTEIN YHBQ"/>
    <property type="match status" value="1"/>
</dbReference>